<dbReference type="AlphaFoldDB" id="A0A6A5ZCN6"/>
<sequence length="236" mass="24419">MHPKVLNTVGLLCALVVAASATPSTPKLFARKYCGPKGCSTNGGSAHCADIGCDGACESGADQCVGAPECNTHFSNCRGTVEYDIAKAGGKLIERGNGVIERSADADEYVAAVLESLHQDTEIMPPGGMVDPKAVIGARSLARLFPRHGRQSRRPRGSGILLHTKGAAVALFELAEICAAAVPGTRLPGYLPPAFQERPVSLSRGSRHQTGHAAAAHGVVVLLSASARSGWNKGIC</sequence>
<organism evidence="2 3">
    <name type="scientific">Lophiotrema nucula</name>
    <dbReference type="NCBI Taxonomy" id="690887"/>
    <lineage>
        <taxon>Eukaryota</taxon>
        <taxon>Fungi</taxon>
        <taxon>Dikarya</taxon>
        <taxon>Ascomycota</taxon>
        <taxon>Pezizomycotina</taxon>
        <taxon>Dothideomycetes</taxon>
        <taxon>Pleosporomycetidae</taxon>
        <taxon>Pleosporales</taxon>
        <taxon>Lophiotremataceae</taxon>
        <taxon>Lophiotrema</taxon>
    </lineage>
</organism>
<dbReference type="EMBL" id="ML977320">
    <property type="protein sequence ID" value="KAF2116527.1"/>
    <property type="molecule type" value="Genomic_DNA"/>
</dbReference>
<dbReference type="OrthoDB" id="10472683at2759"/>
<feature type="signal peptide" evidence="1">
    <location>
        <begin position="1"/>
        <end position="21"/>
    </location>
</feature>
<evidence type="ECO:0000313" key="3">
    <source>
        <dbReference type="Proteomes" id="UP000799770"/>
    </source>
</evidence>
<proteinExistence type="predicted"/>
<gene>
    <name evidence="2" type="ORF">BDV96DRAFT_598426</name>
</gene>
<evidence type="ECO:0000313" key="2">
    <source>
        <dbReference type="EMBL" id="KAF2116527.1"/>
    </source>
</evidence>
<evidence type="ECO:0000256" key="1">
    <source>
        <dbReference type="SAM" id="SignalP"/>
    </source>
</evidence>
<keyword evidence="1" id="KW-0732">Signal</keyword>
<reference evidence="2" key="1">
    <citation type="journal article" date="2020" name="Stud. Mycol.">
        <title>101 Dothideomycetes genomes: a test case for predicting lifestyles and emergence of pathogens.</title>
        <authorList>
            <person name="Haridas S."/>
            <person name="Albert R."/>
            <person name="Binder M."/>
            <person name="Bloem J."/>
            <person name="Labutti K."/>
            <person name="Salamov A."/>
            <person name="Andreopoulos B."/>
            <person name="Baker S."/>
            <person name="Barry K."/>
            <person name="Bills G."/>
            <person name="Bluhm B."/>
            <person name="Cannon C."/>
            <person name="Castanera R."/>
            <person name="Culley D."/>
            <person name="Daum C."/>
            <person name="Ezra D."/>
            <person name="Gonzalez J."/>
            <person name="Henrissat B."/>
            <person name="Kuo A."/>
            <person name="Liang C."/>
            <person name="Lipzen A."/>
            <person name="Lutzoni F."/>
            <person name="Magnuson J."/>
            <person name="Mondo S."/>
            <person name="Nolan M."/>
            <person name="Ohm R."/>
            <person name="Pangilinan J."/>
            <person name="Park H.-J."/>
            <person name="Ramirez L."/>
            <person name="Alfaro M."/>
            <person name="Sun H."/>
            <person name="Tritt A."/>
            <person name="Yoshinaga Y."/>
            <person name="Zwiers L.-H."/>
            <person name="Turgeon B."/>
            <person name="Goodwin S."/>
            <person name="Spatafora J."/>
            <person name="Crous P."/>
            <person name="Grigoriev I."/>
        </authorList>
    </citation>
    <scope>NUCLEOTIDE SEQUENCE</scope>
    <source>
        <strain evidence="2">CBS 627.86</strain>
    </source>
</reference>
<protein>
    <submittedName>
        <fullName evidence="2">Uncharacterized protein</fullName>
    </submittedName>
</protein>
<name>A0A6A5ZCN6_9PLEO</name>
<feature type="chain" id="PRO_5025505100" evidence="1">
    <location>
        <begin position="22"/>
        <end position="236"/>
    </location>
</feature>
<accession>A0A6A5ZCN6</accession>
<dbReference type="Proteomes" id="UP000799770">
    <property type="component" value="Unassembled WGS sequence"/>
</dbReference>
<keyword evidence="3" id="KW-1185">Reference proteome</keyword>